<evidence type="ECO:0000313" key="2">
    <source>
        <dbReference type="Proteomes" id="UP000000763"/>
    </source>
</evidence>
<dbReference type="EMBL" id="AP004078">
    <property type="protein sequence ID" value="BAD07606.1"/>
    <property type="molecule type" value="Genomic_DNA"/>
</dbReference>
<gene>
    <name evidence="1" type="primary">OJ1020_C02.22</name>
</gene>
<name>Q6ZH93_ORYSJ</name>
<evidence type="ECO:0000313" key="1">
    <source>
        <dbReference type="EMBL" id="BAD07606.1"/>
    </source>
</evidence>
<dbReference type="Proteomes" id="UP000000763">
    <property type="component" value="Chromosome 2"/>
</dbReference>
<organism evidence="1 2">
    <name type="scientific">Oryza sativa subsp. japonica</name>
    <name type="common">Rice</name>
    <dbReference type="NCBI Taxonomy" id="39947"/>
    <lineage>
        <taxon>Eukaryota</taxon>
        <taxon>Viridiplantae</taxon>
        <taxon>Streptophyta</taxon>
        <taxon>Embryophyta</taxon>
        <taxon>Tracheophyta</taxon>
        <taxon>Spermatophyta</taxon>
        <taxon>Magnoliopsida</taxon>
        <taxon>Liliopsida</taxon>
        <taxon>Poales</taxon>
        <taxon>Poaceae</taxon>
        <taxon>BOP clade</taxon>
        <taxon>Oryzoideae</taxon>
        <taxon>Oryzeae</taxon>
        <taxon>Oryzinae</taxon>
        <taxon>Oryza</taxon>
        <taxon>Oryza sativa</taxon>
    </lineage>
</organism>
<protein>
    <submittedName>
        <fullName evidence="1">Uncharacterized protein</fullName>
    </submittedName>
</protein>
<accession>Q6ZH93</accession>
<sequence>MVTCYGWMRRAPARKSSWFVAGRLDPAVVRGGGSRPPGRWVAAGIRVTARGFL</sequence>
<reference evidence="2" key="1">
    <citation type="journal article" date="2005" name="Nature">
        <title>The map-based sequence of the rice genome.</title>
        <authorList>
            <consortium name="International rice genome sequencing project (IRGSP)"/>
            <person name="Matsumoto T."/>
            <person name="Wu J."/>
            <person name="Kanamori H."/>
            <person name="Katayose Y."/>
            <person name="Fujisawa M."/>
            <person name="Namiki N."/>
            <person name="Mizuno H."/>
            <person name="Yamamoto K."/>
            <person name="Antonio B.A."/>
            <person name="Baba T."/>
            <person name="Sakata K."/>
            <person name="Nagamura Y."/>
            <person name="Aoki H."/>
            <person name="Arikawa K."/>
            <person name="Arita K."/>
            <person name="Bito T."/>
            <person name="Chiden Y."/>
            <person name="Fujitsuka N."/>
            <person name="Fukunaka R."/>
            <person name="Hamada M."/>
            <person name="Harada C."/>
            <person name="Hayashi A."/>
            <person name="Hijishita S."/>
            <person name="Honda M."/>
            <person name="Hosokawa S."/>
            <person name="Ichikawa Y."/>
            <person name="Idonuma A."/>
            <person name="Iijima M."/>
            <person name="Ikeda M."/>
            <person name="Ikeno M."/>
            <person name="Ito K."/>
            <person name="Ito S."/>
            <person name="Ito T."/>
            <person name="Ito Y."/>
            <person name="Ito Y."/>
            <person name="Iwabuchi A."/>
            <person name="Kamiya K."/>
            <person name="Karasawa W."/>
            <person name="Kurita K."/>
            <person name="Katagiri S."/>
            <person name="Kikuta A."/>
            <person name="Kobayashi H."/>
            <person name="Kobayashi N."/>
            <person name="Machita K."/>
            <person name="Maehara T."/>
            <person name="Masukawa M."/>
            <person name="Mizubayashi T."/>
            <person name="Mukai Y."/>
            <person name="Nagasaki H."/>
            <person name="Nagata Y."/>
            <person name="Naito S."/>
            <person name="Nakashima M."/>
            <person name="Nakama Y."/>
            <person name="Nakamichi Y."/>
            <person name="Nakamura M."/>
            <person name="Meguro A."/>
            <person name="Negishi M."/>
            <person name="Ohta I."/>
            <person name="Ohta T."/>
            <person name="Okamoto M."/>
            <person name="Ono N."/>
            <person name="Saji S."/>
            <person name="Sakaguchi M."/>
            <person name="Sakai K."/>
            <person name="Shibata M."/>
            <person name="Shimokawa T."/>
            <person name="Song J."/>
            <person name="Takazaki Y."/>
            <person name="Terasawa K."/>
            <person name="Tsugane M."/>
            <person name="Tsuji K."/>
            <person name="Ueda S."/>
            <person name="Waki K."/>
            <person name="Yamagata H."/>
            <person name="Yamamoto M."/>
            <person name="Yamamoto S."/>
            <person name="Yamane H."/>
            <person name="Yoshiki S."/>
            <person name="Yoshihara R."/>
            <person name="Yukawa K."/>
            <person name="Zhong H."/>
            <person name="Yano M."/>
            <person name="Yuan Q."/>
            <person name="Ouyang S."/>
            <person name="Liu J."/>
            <person name="Jones K.M."/>
            <person name="Gansberger K."/>
            <person name="Moffat K."/>
            <person name="Hill J."/>
            <person name="Bera J."/>
            <person name="Fadrosh D."/>
            <person name="Jin S."/>
            <person name="Johri S."/>
            <person name="Kim M."/>
            <person name="Overton L."/>
            <person name="Reardon M."/>
            <person name="Tsitrin T."/>
            <person name="Vuong H."/>
            <person name="Weaver B."/>
            <person name="Ciecko A."/>
            <person name="Tallon L."/>
            <person name="Jackson J."/>
            <person name="Pai G."/>
            <person name="Aken S.V."/>
            <person name="Utterback T."/>
            <person name="Reidmuller S."/>
            <person name="Feldblyum T."/>
            <person name="Hsiao J."/>
            <person name="Zismann V."/>
            <person name="Iobst S."/>
            <person name="de Vazeille A.R."/>
            <person name="Buell C.R."/>
            <person name="Ying K."/>
            <person name="Li Y."/>
            <person name="Lu T."/>
            <person name="Huang Y."/>
            <person name="Zhao Q."/>
            <person name="Feng Q."/>
            <person name="Zhang L."/>
            <person name="Zhu J."/>
            <person name="Weng Q."/>
            <person name="Mu J."/>
            <person name="Lu Y."/>
            <person name="Fan D."/>
            <person name="Liu Y."/>
            <person name="Guan J."/>
            <person name="Zhang Y."/>
            <person name="Yu S."/>
            <person name="Liu X."/>
            <person name="Zhang Y."/>
            <person name="Hong G."/>
            <person name="Han B."/>
            <person name="Choisne N."/>
            <person name="Demange N."/>
            <person name="Orjeda G."/>
            <person name="Samain S."/>
            <person name="Cattolico L."/>
            <person name="Pelletier E."/>
            <person name="Couloux A."/>
            <person name="Segurens B."/>
            <person name="Wincker P."/>
            <person name="D'Hont A."/>
            <person name="Scarpelli C."/>
            <person name="Weissenbach J."/>
            <person name="Salanoubat M."/>
            <person name="Quetier F."/>
            <person name="Yu Y."/>
            <person name="Kim H.R."/>
            <person name="Rambo T."/>
            <person name="Currie J."/>
            <person name="Collura K."/>
            <person name="Luo M."/>
            <person name="Yang T."/>
            <person name="Ammiraju J.S.S."/>
            <person name="Engler F."/>
            <person name="Soderlund C."/>
            <person name="Wing R.A."/>
            <person name="Palmer L.E."/>
            <person name="de la Bastide M."/>
            <person name="Spiegel L."/>
            <person name="Nascimento L."/>
            <person name="Zutavern T."/>
            <person name="O'Shaughnessy A."/>
            <person name="Dike S."/>
            <person name="Dedhia N."/>
            <person name="Preston R."/>
            <person name="Balija V."/>
            <person name="McCombie W.R."/>
            <person name="Chow T."/>
            <person name="Chen H."/>
            <person name="Chung M."/>
            <person name="Chen C."/>
            <person name="Shaw J."/>
            <person name="Wu H."/>
            <person name="Hsiao K."/>
            <person name="Chao Y."/>
            <person name="Chu M."/>
            <person name="Cheng C."/>
            <person name="Hour A."/>
            <person name="Lee P."/>
            <person name="Lin S."/>
            <person name="Lin Y."/>
            <person name="Liou J."/>
            <person name="Liu S."/>
            <person name="Hsing Y."/>
            <person name="Raghuvanshi S."/>
            <person name="Mohanty A."/>
            <person name="Bharti A.K."/>
            <person name="Gaur A."/>
            <person name="Gupta V."/>
            <person name="Kumar D."/>
            <person name="Ravi V."/>
            <person name="Vij S."/>
            <person name="Kapur A."/>
            <person name="Khurana P."/>
            <person name="Khurana P."/>
            <person name="Khurana J.P."/>
            <person name="Tyagi A.K."/>
            <person name="Gaikwad K."/>
            <person name="Singh A."/>
            <person name="Dalal V."/>
            <person name="Srivastava S."/>
            <person name="Dixit A."/>
            <person name="Pal A.K."/>
            <person name="Ghazi I.A."/>
            <person name="Yadav M."/>
            <person name="Pandit A."/>
            <person name="Bhargava A."/>
            <person name="Sureshbabu K."/>
            <person name="Batra K."/>
            <person name="Sharma T.R."/>
            <person name="Mohapatra T."/>
            <person name="Singh N.K."/>
            <person name="Messing J."/>
            <person name="Nelson A.B."/>
            <person name="Fuks G."/>
            <person name="Kavchok S."/>
            <person name="Keizer G."/>
            <person name="Linton E."/>
            <person name="Llaca V."/>
            <person name="Song R."/>
            <person name="Tanyolac B."/>
            <person name="Young S."/>
            <person name="Ho-Il K."/>
            <person name="Hahn J.H."/>
            <person name="Sangsakoo G."/>
            <person name="Vanavichit A."/>
            <person name="de Mattos Luiz.A.T."/>
            <person name="Zimmer P.D."/>
            <person name="Malone G."/>
            <person name="Dellagostin O."/>
            <person name="de Oliveira A.C."/>
            <person name="Bevan M."/>
            <person name="Bancroft I."/>
            <person name="Minx P."/>
            <person name="Cordum H."/>
            <person name="Wilson R."/>
            <person name="Cheng Z."/>
            <person name="Jin W."/>
            <person name="Jiang J."/>
            <person name="Leong S.A."/>
            <person name="Iwama H."/>
            <person name="Gojobori T."/>
            <person name="Itoh T."/>
            <person name="Niimura Y."/>
            <person name="Fujii Y."/>
            <person name="Habara T."/>
            <person name="Sakai H."/>
            <person name="Sato Y."/>
            <person name="Wilson G."/>
            <person name="Kumar K."/>
            <person name="McCouch S."/>
            <person name="Juretic N."/>
            <person name="Hoen D."/>
            <person name="Wright S."/>
            <person name="Bruskiewich R."/>
            <person name="Bureau T."/>
            <person name="Miyao A."/>
            <person name="Hirochika H."/>
            <person name="Nishikawa T."/>
            <person name="Kadowaki K."/>
            <person name="Sugiura M."/>
            <person name="Burr B."/>
            <person name="Sasaki T."/>
        </authorList>
    </citation>
    <scope>NUCLEOTIDE SEQUENCE [LARGE SCALE GENOMIC DNA]</scope>
    <source>
        <strain evidence="2">cv. Nipponbare</strain>
    </source>
</reference>
<dbReference type="AlphaFoldDB" id="Q6ZH93"/>
<reference evidence="2" key="2">
    <citation type="journal article" date="2008" name="Nucleic Acids Res.">
        <title>The rice annotation project database (RAP-DB): 2008 update.</title>
        <authorList>
            <consortium name="The rice annotation project (RAP)"/>
        </authorList>
    </citation>
    <scope>GENOME REANNOTATION</scope>
    <source>
        <strain evidence="2">cv. Nipponbare</strain>
    </source>
</reference>
<proteinExistence type="predicted"/>